<feature type="transmembrane region" description="Helical" evidence="1">
    <location>
        <begin position="97"/>
        <end position="122"/>
    </location>
</feature>
<dbReference type="EMBL" id="FMZB01000002">
    <property type="protein sequence ID" value="SDC36438.1"/>
    <property type="molecule type" value="Genomic_DNA"/>
</dbReference>
<dbReference type="Proteomes" id="UP000198666">
    <property type="component" value="Unassembled WGS sequence"/>
</dbReference>
<dbReference type="STRING" id="361279.SAMN05421663_102199"/>
<dbReference type="NCBIfam" id="TIGR01218">
    <property type="entry name" value="Gpos_tandem_5TM"/>
    <property type="match status" value="1"/>
</dbReference>
<reference evidence="3" key="1">
    <citation type="submission" date="2016-10" db="EMBL/GenBank/DDBJ databases">
        <authorList>
            <person name="Varghese N."/>
            <person name="Submissions S."/>
        </authorList>
    </citation>
    <scope>NUCLEOTIDE SEQUENCE [LARGE SCALE GENOMIC DNA]</scope>
    <source>
        <strain evidence="3">DSM 21620</strain>
    </source>
</reference>
<accession>A0A1G6L043</accession>
<dbReference type="AlphaFoldDB" id="A0A1G6L043"/>
<feature type="transmembrane region" description="Helical" evidence="1">
    <location>
        <begin position="181"/>
        <end position="201"/>
    </location>
</feature>
<keyword evidence="1 2" id="KW-0812">Transmembrane</keyword>
<gene>
    <name evidence="2" type="ORF">SAMN05421663_102199</name>
</gene>
<sequence length="211" mass="23974">MNGEIRRVKGNMRYRVLTSNEAYYLIDMGNSPWKILFPHFFWIFPNLGYKLDKDSALKLTLENTSQIKTGRYALLGGGLSIPLTTLLAPLVESLDVVSSVLFNSLLAIILVSIMTFLTFIVFKNKKQGLKNTINYTELPKTKIKITRSKFSEIIKFTFVYLTSIAASLIPIIVFIQYSNLFMLFSGLIFLVIFIIISGTILSDGKYKVKME</sequence>
<dbReference type="OrthoDB" id="2719213at2"/>
<proteinExistence type="predicted"/>
<dbReference type="InterPro" id="IPR005915">
    <property type="entry name" value="Tandem_5TM"/>
</dbReference>
<protein>
    <submittedName>
        <fullName evidence="2">Tandem five-transmembrane protein</fullName>
    </submittedName>
</protein>
<dbReference type="RefSeq" id="WP_093726048.1">
    <property type="nucleotide sequence ID" value="NZ_FMZB01000002.1"/>
</dbReference>
<organism evidence="2 3">
    <name type="scientific">Terribacillus halophilus</name>
    <dbReference type="NCBI Taxonomy" id="361279"/>
    <lineage>
        <taxon>Bacteria</taxon>
        <taxon>Bacillati</taxon>
        <taxon>Bacillota</taxon>
        <taxon>Bacilli</taxon>
        <taxon>Bacillales</taxon>
        <taxon>Bacillaceae</taxon>
        <taxon>Terribacillus</taxon>
    </lineage>
</organism>
<evidence type="ECO:0000313" key="3">
    <source>
        <dbReference type="Proteomes" id="UP000198666"/>
    </source>
</evidence>
<feature type="transmembrane region" description="Helical" evidence="1">
    <location>
        <begin position="153"/>
        <end position="175"/>
    </location>
</feature>
<evidence type="ECO:0000313" key="2">
    <source>
        <dbReference type="EMBL" id="SDC36438.1"/>
    </source>
</evidence>
<feature type="transmembrane region" description="Helical" evidence="1">
    <location>
        <begin position="72"/>
        <end position="91"/>
    </location>
</feature>
<name>A0A1G6L043_9BACI</name>
<evidence type="ECO:0000256" key="1">
    <source>
        <dbReference type="SAM" id="Phobius"/>
    </source>
</evidence>
<keyword evidence="1" id="KW-1133">Transmembrane helix</keyword>
<keyword evidence="1" id="KW-0472">Membrane</keyword>
<dbReference type="Pfam" id="PF04276">
    <property type="entry name" value="DUF443"/>
    <property type="match status" value="1"/>
</dbReference>
<keyword evidence="3" id="KW-1185">Reference proteome</keyword>